<dbReference type="InterPro" id="IPR023198">
    <property type="entry name" value="PGP-like_dom2"/>
</dbReference>
<dbReference type="GO" id="GO:0000287">
    <property type="term" value="F:magnesium ion binding"/>
    <property type="evidence" value="ECO:0007669"/>
    <property type="project" value="InterPro"/>
</dbReference>
<keyword evidence="5" id="KW-0413">Isomerase</keyword>
<dbReference type="InterPro" id="IPR006439">
    <property type="entry name" value="HAD-SF_hydro_IA"/>
</dbReference>
<dbReference type="GO" id="GO:0005975">
    <property type="term" value="P:carbohydrate metabolic process"/>
    <property type="evidence" value="ECO:0007669"/>
    <property type="project" value="InterPro"/>
</dbReference>
<feature type="active site" description="Nucleophile" evidence="10">
    <location>
        <position position="13"/>
    </location>
</feature>
<evidence type="ECO:0000256" key="3">
    <source>
        <dbReference type="ARBA" id="ARBA00022723"/>
    </source>
</evidence>
<dbReference type="SFLD" id="SFLDG01135">
    <property type="entry name" value="C1.5.6:_HAD__Beta-PGM__Phospha"/>
    <property type="match status" value="1"/>
</dbReference>
<comment type="similarity">
    <text evidence="1">Belongs to the HAD-like hydrolase superfamily. CbbY/CbbZ/Gph/YieH family.</text>
</comment>
<dbReference type="GO" id="GO:0008801">
    <property type="term" value="F:beta-phosphoglucomutase activity"/>
    <property type="evidence" value="ECO:0007669"/>
    <property type="project" value="UniProtKB-EC"/>
</dbReference>
<evidence type="ECO:0000256" key="10">
    <source>
        <dbReference type="PIRSR" id="PIRSR610972-1"/>
    </source>
</evidence>
<dbReference type="EMBL" id="FOLO01000018">
    <property type="protein sequence ID" value="SFC78002.1"/>
    <property type="molecule type" value="Genomic_DNA"/>
</dbReference>
<evidence type="ECO:0000313" key="14">
    <source>
        <dbReference type="EMBL" id="SFC78002.1"/>
    </source>
</evidence>
<feature type="binding site" evidence="12">
    <location>
        <position position="173"/>
    </location>
    <ligand>
        <name>Mg(2+)</name>
        <dbReference type="ChEBI" id="CHEBI:18420"/>
    </ligand>
</feature>
<keyword evidence="4 12" id="KW-0460">Magnesium</keyword>
<name>A0A1I1LZT0_9GAMM</name>
<dbReference type="NCBIfam" id="TIGR01990">
    <property type="entry name" value="bPGM"/>
    <property type="match status" value="1"/>
</dbReference>
<evidence type="ECO:0000256" key="9">
    <source>
        <dbReference type="ARBA" id="ARBA00044991"/>
    </source>
</evidence>
<comment type="catalytic activity">
    <reaction evidence="7">
        <text>beta-D-glucose 1-phosphate = beta-D-glucose 6-phosphate</text>
        <dbReference type="Rhea" id="RHEA:20113"/>
        <dbReference type="ChEBI" id="CHEBI:57684"/>
        <dbReference type="ChEBI" id="CHEBI:58247"/>
        <dbReference type="EC" id="5.4.2.6"/>
    </reaction>
</comment>
<dbReference type="AlphaFoldDB" id="A0A1I1LZT0"/>
<dbReference type="Proteomes" id="UP000198862">
    <property type="component" value="Unassembled WGS sequence"/>
</dbReference>
<keyword evidence="3 12" id="KW-0479">Metal-binding</keyword>
<dbReference type="NCBIfam" id="TIGR01509">
    <property type="entry name" value="HAD-SF-IA-v3"/>
    <property type="match status" value="1"/>
</dbReference>
<dbReference type="PANTHER" id="PTHR46193">
    <property type="entry name" value="6-PHOSPHOGLUCONATE PHOSPHATASE"/>
    <property type="match status" value="1"/>
</dbReference>
<dbReference type="NCBIfam" id="TIGR01549">
    <property type="entry name" value="HAD-SF-IA-v1"/>
    <property type="match status" value="1"/>
</dbReference>
<proteinExistence type="inferred from homology"/>
<dbReference type="RefSeq" id="WP_091984293.1">
    <property type="nucleotide sequence ID" value="NZ_FOLO01000018.1"/>
</dbReference>
<feature type="binding site" evidence="12">
    <location>
        <position position="174"/>
    </location>
    <ligand>
        <name>Mg(2+)</name>
        <dbReference type="ChEBI" id="CHEBI:18420"/>
    </ligand>
</feature>
<feature type="binding site" evidence="11">
    <location>
        <position position="56"/>
    </location>
    <ligand>
        <name>substrate</name>
    </ligand>
</feature>
<dbReference type="Pfam" id="PF00702">
    <property type="entry name" value="Hydrolase"/>
    <property type="match status" value="1"/>
</dbReference>
<evidence type="ECO:0000256" key="5">
    <source>
        <dbReference type="ARBA" id="ARBA00023235"/>
    </source>
</evidence>
<feature type="binding site" evidence="12">
    <location>
        <position position="15"/>
    </location>
    <ligand>
        <name>Mg(2+)</name>
        <dbReference type="ChEBI" id="CHEBI:18420"/>
    </ligand>
</feature>
<dbReference type="Gene3D" id="3.40.50.1000">
    <property type="entry name" value="HAD superfamily/HAD-like"/>
    <property type="match status" value="1"/>
</dbReference>
<feature type="active site" description="Proton donor/acceptor" evidence="10">
    <location>
        <position position="15"/>
    </location>
</feature>
<feature type="binding site" evidence="11">
    <location>
        <position position="80"/>
    </location>
    <ligand>
        <name>substrate</name>
    </ligand>
</feature>
<feature type="binding site" evidence="11">
    <location>
        <position position="29"/>
    </location>
    <ligand>
        <name>substrate</name>
    </ligand>
</feature>
<evidence type="ECO:0000256" key="1">
    <source>
        <dbReference type="ARBA" id="ARBA00006171"/>
    </source>
</evidence>
<gene>
    <name evidence="14" type="ORF">SAMN02745724_02518</name>
</gene>
<evidence type="ECO:0000256" key="13">
    <source>
        <dbReference type="PIRSR" id="PIRSR610972-4"/>
    </source>
</evidence>
<feature type="binding site" evidence="11">
    <location>
        <begin position="48"/>
        <end position="53"/>
    </location>
    <ligand>
        <name>substrate</name>
    </ligand>
</feature>
<dbReference type="InterPro" id="IPR036412">
    <property type="entry name" value="HAD-like_sf"/>
</dbReference>
<evidence type="ECO:0000313" key="15">
    <source>
        <dbReference type="Proteomes" id="UP000198862"/>
    </source>
</evidence>
<keyword evidence="2" id="KW-0597">Phosphoprotein</keyword>
<evidence type="ECO:0000256" key="4">
    <source>
        <dbReference type="ARBA" id="ARBA00022842"/>
    </source>
</evidence>
<evidence type="ECO:0000256" key="6">
    <source>
        <dbReference type="ARBA" id="ARBA00023277"/>
    </source>
</evidence>
<dbReference type="InterPro" id="IPR010976">
    <property type="entry name" value="B-phosphoglucomutase_hydrolase"/>
</dbReference>
<dbReference type="InterPro" id="IPR010972">
    <property type="entry name" value="Beta-PGM"/>
</dbReference>
<dbReference type="InterPro" id="IPR051600">
    <property type="entry name" value="Beta-PGM-like"/>
</dbReference>
<feature type="site" description="Important for catalytic activity and assists the phosphoryl transfer reaction to Asp8 by balancing charge and orienting the reacting groups" evidence="13">
    <location>
        <position position="149"/>
    </location>
</feature>
<feature type="binding site" evidence="11">
    <location>
        <begin position="13"/>
        <end position="15"/>
    </location>
    <ligand>
        <name>substrate</name>
    </ligand>
</feature>
<evidence type="ECO:0000256" key="7">
    <source>
        <dbReference type="ARBA" id="ARBA00044926"/>
    </source>
</evidence>
<dbReference type="OrthoDB" id="9800058at2"/>
<dbReference type="NCBIfam" id="TIGR02009">
    <property type="entry name" value="PGMB-YQAB-SF"/>
    <property type="match status" value="1"/>
</dbReference>
<keyword evidence="6" id="KW-0119">Carbohydrate metabolism</keyword>
<organism evidence="14 15">
    <name type="scientific">Pseudoalteromonas denitrificans DSM 6059</name>
    <dbReference type="NCBI Taxonomy" id="1123010"/>
    <lineage>
        <taxon>Bacteria</taxon>
        <taxon>Pseudomonadati</taxon>
        <taxon>Pseudomonadota</taxon>
        <taxon>Gammaproteobacteria</taxon>
        <taxon>Alteromonadales</taxon>
        <taxon>Pseudoalteromonadaceae</taxon>
        <taxon>Pseudoalteromonas</taxon>
    </lineage>
</organism>
<feature type="site" description="Important for catalytic activity and assists the phosphoryl transfer reaction to Asp8 by balancing charge and orienting the reacting groups" evidence="13">
    <location>
        <position position="118"/>
    </location>
</feature>
<protein>
    <recommendedName>
        <fullName evidence="9">Beta-phosphoglucomutase</fullName>
        <ecNumber evidence="8">5.4.2.6</ecNumber>
    </recommendedName>
</protein>
<dbReference type="EC" id="5.4.2.6" evidence="8"/>
<dbReference type="Gene3D" id="1.10.150.240">
    <property type="entry name" value="Putative phosphatase, domain 2"/>
    <property type="match status" value="1"/>
</dbReference>
<evidence type="ECO:0000256" key="2">
    <source>
        <dbReference type="ARBA" id="ARBA00022553"/>
    </source>
</evidence>
<feature type="binding site" evidence="12">
    <location>
        <position position="13"/>
    </location>
    <ligand>
        <name>Mg(2+)</name>
        <dbReference type="ChEBI" id="CHEBI:18420"/>
    </ligand>
</feature>
<evidence type="ECO:0000256" key="12">
    <source>
        <dbReference type="PIRSR" id="PIRSR610972-3"/>
    </source>
</evidence>
<evidence type="ECO:0000256" key="11">
    <source>
        <dbReference type="PIRSR" id="PIRSR610972-2"/>
    </source>
</evidence>
<comment type="cofactor">
    <cofactor evidence="12">
        <name>Mg(2+)</name>
        <dbReference type="ChEBI" id="CHEBI:18420"/>
    </cofactor>
    <text evidence="12">Binds 2 magnesium ions per subunit.</text>
</comment>
<accession>A0A1I1LZT0</accession>
<dbReference type="PANTHER" id="PTHR46193:SF18">
    <property type="entry name" value="HEXITOL PHOSPHATASE B"/>
    <property type="match status" value="1"/>
</dbReference>
<feature type="binding site" evidence="11">
    <location>
        <begin position="118"/>
        <end position="122"/>
    </location>
    <ligand>
        <name>substrate</name>
    </ligand>
</feature>
<reference evidence="14 15" key="1">
    <citation type="submission" date="2016-10" db="EMBL/GenBank/DDBJ databases">
        <authorList>
            <person name="de Groot N.N."/>
        </authorList>
    </citation>
    <scope>NUCLEOTIDE SEQUENCE [LARGE SCALE GENOMIC DNA]</scope>
    <source>
        <strain evidence="14 15">DSM 6059</strain>
    </source>
</reference>
<feature type="binding site" evidence="11">
    <location>
        <position position="149"/>
    </location>
    <ligand>
        <name>substrate</name>
    </ligand>
</feature>
<sequence>MINTHNQRGIIFDLDGVLTDTAHLHFVAWQTLAKKLNIEFTIKNNEELKGIDRMNSLQYILNLSDIKMNLEDKHKLCEEKNSHYLELIKTISSKDLFNGSTALLTDIKAQGIKIGLASASKNARLVIKNLGISDVFDYIADAHNIKNSKPDPEIFLKAAEGLGCDPKNCIGIEDAKAGVSAIKSANMKAIGIGCSNELSQADMVYKHLKNLKLESILAL</sequence>
<dbReference type="STRING" id="1123010.SAMN02745724_02518"/>
<dbReference type="SFLD" id="SFLDG01129">
    <property type="entry name" value="C1.5:_HAD__Beta-PGM__Phosphata"/>
    <property type="match status" value="1"/>
</dbReference>
<dbReference type="SFLD" id="SFLDS00003">
    <property type="entry name" value="Haloacid_Dehalogenase"/>
    <property type="match status" value="1"/>
</dbReference>
<evidence type="ECO:0000256" key="8">
    <source>
        <dbReference type="ARBA" id="ARBA00044968"/>
    </source>
</evidence>
<dbReference type="SUPFAM" id="SSF56784">
    <property type="entry name" value="HAD-like"/>
    <property type="match status" value="1"/>
</dbReference>
<dbReference type="InterPro" id="IPR023214">
    <property type="entry name" value="HAD_sf"/>
</dbReference>
<keyword evidence="15" id="KW-1185">Reference proteome</keyword>
<dbReference type="CDD" id="cd02598">
    <property type="entry name" value="HAD_BPGM"/>
    <property type="match status" value="1"/>
</dbReference>